<dbReference type="InterPro" id="IPR041782">
    <property type="entry name" value="PTPN14/21_FERM_C"/>
</dbReference>
<dbReference type="PANTHER" id="PTHR45706">
    <property type="entry name" value="TYROSINE-PROTEIN PHOSPHATASE"/>
    <property type="match status" value="1"/>
</dbReference>
<evidence type="ECO:0000259" key="11">
    <source>
        <dbReference type="PROSITE" id="PS50055"/>
    </source>
</evidence>
<reference evidence="14" key="1">
    <citation type="submission" date="2025-08" db="UniProtKB">
        <authorList>
            <consortium name="Ensembl"/>
        </authorList>
    </citation>
    <scope>IDENTIFICATION</scope>
</reference>
<dbReference type="InterPro" id="IPR035963">
    <property type="entry name" value="FERM_2"/>
</dbReference>
<evidence type="ECO:0000256" key="3">
    <source>
        <dbReference type="ARBA" id="ARBA00022490"/>
    </source>
</evidence>
<organism evidence="14 15">
    <name type="scientific">Sander lucioperca</name>
    <name type="common">Pike-perch</name>
    <name type="synonym">Perca lucioperca</name>
    <dbReference type="NCBI Taxonomy" id="283035"/>
    <lineage>
        <taxon>Eukaryota</taxon>
        <taxon>Metazoa</taxon>
        <taxon>Chordata</taxon>
        <taxon>Craniata</taxon>
        <taxon>Vertebrata</taxon>
        <taxon>Euteleostomi</taxon>
        <taxon>Actinopterygii</taxon>
        <taxon>Neopterygii</taxon>
        <taxon>Teleostei</taxon>
        <taxon>Neoteleostei</taxon>
        <taxon>Acanthomorphata</taxon>
        <taxon>Eupercaria</taxon>
        <taxon>Perciformes</taxon>
        <taxon>Percoidei</taxon>
        <taxon>Percidae</taxon>
        <taxon>Luciopercinae</taxon>
        <taxon>Sander</taxon>
    </lineage>
</organism>
<name>A0A8D0D5N3_SANLU</name>
<dbReference type="InterPro" id="IPR014352">
    <property type="entry name" value="FERM/acyl-CoA-bd_prot_sf"/>
</dbReference>
<feature type="active site" description="Phosphocysteine intermediate" evidence="9">
    <location>
        <position position="1093"/>
    </location>
</feature>
<dbReference type="PIRSF" id="PIRSF000934">
    <property type="entry name" value="Tyr-Ptase_nr14"/>
    <property type="match status" value="1"/>
</dbReference>
<evidence type="ECO:0000259" key="13">
    <source>
        <dbReference type="PROSITE" id="PS50057"/>
    </source>
</evidence>
<dbReference type="InterPro" id="IPR000299">
    <property type="entry name" value="FERM_domain"/>
</dbReference>
<dbReference type="SMART" id="SM00194">
    <property type="entry name" value="PTPc"/>
    <property type="match status" value="1"/>
</dbReference>
<comment type="similarity">
    <text evidence="2 8">Belongs to the protein-tyrosine phosphatase family. Non-receptor class subfamily.</text>
</comment>
<dbReference type="Ensembl" id="ENSSLUT00000036225.1">
    <property type="protein sequence ID" value="ENSSLUP00000035133.1"/>
    <property type="gene ID" value="ENSSLUG00000015620.1"/>
</dbReference>
<evidence type="ECO:0000256" key="9">
    <source>
        <dbReference type="PIRSR" id="PIRSR000934-1"/>
    </source>
</evidence>
<comment type="catalytic activity">
    <reaction evidence="8">
        <text>O-phospho-L-tyrosyl-[protein] + H2O = L-tyrosyl-[protein] + phosphate</text>
        <dbReference type="Rhea" id="RHEA:10684"/>
        <dbReference type="Rhea" id="RHEA-COMP:10136"/>
        <dbReference type="Rhea" id="RHEA-COMP:20101"/>
        <dbReference type="ChEBI" id="CHEBI:15377"/>
        <dbReference type="ChEBI" id="CHEBI:43474"/>
        <dbReference type="ChEBI" id="CHEBI:46858"/>
        <dbReference type="ChEBI" id="CHEBI:61978"/>
        <dbReference type="EC" id="3.1.3.48"/>
    </reaction>
</comment>
<dbReference type="SMART" id="SM00404">
    <property type="entry name" value="PTPc_motif"/>
    <property type="match status" value="1"/>
</dbReference>
<dbReference type="Pfam" id="PF00373">
    <property type="entry name" value="FERM_M"/>
    <property type="match status" value="1"/>
</dbReference>
<accession>A0A8D0D5N3</accession>
<dbReference type="PROSITE" id="PS00661">
    <property type="entry name" value="FERM_2"/>
    <property type="match status" value="1"/>
</dbReference>
<dbReference type="InterPro" id="IPR019749">
    <property type="entry name" value="Band_41_domain"/>
</dbReference>
<gene>
    <name evidence="14" type="primary">ptpn21</name>
</gene>
<dbReference type="InterPro" id="IPR018980">
    <property type="entry name" value="FERM_PH-like_C"/>
</dbReference>
<keyword evidence="7 8" id="KW-0206">Cytoskeleton</keyword>
<dbReference type="InterPro" id="IPR014392">
    <property type="entry name" value="PTP_non-rcpt_14/21"/>
</dbReference>
<feature type="domain" description="Tyrosine specific protein phosphatases" evidence="12">
    <location>
        <begin position="1063"/>
        <end position="1143"/>
    </location>
</feature>
<protein>
    <recommendedName>
        <fullName evidence="8">Tyrosine-protein phosphatase non-receptor type</fullName>
        <ecNumber evidence="8">3.1.3.48</ecNumber>
    </recommendedName>
</protein>
<feature type="domain" description="FERM" evidence="13">
    <location>
        <begin position="23"/>
        <end position="308"/>
    </location>
</feature>
<evidence type="ECO:0000313" key="14">
    <source>
        <dbReference type="Ensembl" id="ENSSLUP00000035133.1"/>
    </source>
</evidence>
<dbReference type="SUPFAM" id="SSF47031">
    <property type="entry name" value="Second domain of FERM"/>
    <property type="match status" value="1"/>
</dbReference>
<keyword evidence="4" id="KW-0597">Phosphoprotein</keyword>
<dbReference type="InterPro" id="IPR019747">
    <property type="entry name" value="FERM_CS"/>
</dbReference>
<dbReference type="Pfam" id="PF09380">
    <property type="entry name" value="FERM_C"/>
    <property type="match status" value="1"/>
</dbReference>
<dbReference type="GeneTree" id="ENSGT00940000155613"/>
<dbReference type="InterPro" id="IPR000242">
    <property type="entry name" value="PTP_cat"/>
</dbReference>
<feature type="compositionally biased region" description="Polar residues" evidence="10">
    <location>
        <begin position="379"/>
        <end position="410"/>
    </location>
</feature>
<evidence type="ECO:0000256" key="6">
    <source>
        <dbReference type="ARBA" id="ARBA00022912"/>
    </source>
</evidence>
<dbReference type="PROSITE" id="PS50057">
    <property type="entry name" value="FERM_3"/>
    <property type="match status" value="1"/>
</dbReference>
<dbReference type="InterPro" id="IPR029021">
    <property type="entry name" value="Prot-tyrosine_phosphatase-like"/>
</dbReference>
<dbReference type="CDD" id="cd13188">
    <property type="entry name" value="FERM_C_PTPN14_PTPN21"/>
    <property type="match status" value="1"/>
</dbReference>
<dbReference type="FunFam" id="2.30.29.30:FF:000149">
    <property type="entry name" value="Tyrosine-protein phosphatase non-receptor type"/>
    <property type="match status" value="1"/>
</dbReference>
<dbReference type="Gene3D" id="3.10.20.90">
    <property type="entry name" value="Phosphatidylinositol 3-kinase Catalytic Subunit, Chain A, domain 1"/>
    <property type="match status" value="1"/>
</dbReference>
<dbReference type="PRINTS" id="PR00935">
    <property type="entry name" value="BAND41"/>
</dbReference>
<dbReference type="InterPro" id="IPR018979">
    <property type="entry name" value="FERM_N"/>
</dbReference>
<dbReference type="Proteomes" id="UP000694568">
    <property type="component" value="Unplaced"/>
</dbReference>
<evidence type="ECO:0000256" key="5">
    <source>
        <dbReference type="ARBA" id="ARBA00022801"/>
    </source>
</evidence>
<dbReference type="InterPro" id="IPR011993">
    <property type="entry name" value="PH-like_dom_sf"/>
</dbReference>
<dbReference type="InterPro" id="IPR029071">
    <property type="entry name" value="Ubiquitin-like_domsf"/>
</dbReference>
<dbReference type="GO" id="GO:0004725">
    <property type="term" value="F:protein tyrosine phosphatase activity"/>
    <property type="evidence" value="ECO:0007669"/>
    <property type="project" value="UniProtKB-UniRule"/>
</dbReference>
<dbReference type="InterPro" id="IPR019748">
    <property type="entry name" value="FERM_central"/>
</dbReference>
<dbReference type="FunFam" id="3.90.190.10:FF:000030">
    <property type="entry name" value="Tyrosine-protein phosphatase non-receptor type"/>
    <property type="match status" value="1"/>
</dbReference>
<comment type="subcellular location">
    <subcellularLocation>
        <location evidence="1 8">Cytoplasm</location>
        <location evidence="1 8">Cytoskeleton</location>
    </subcellularLocation>
</comment>
<keyword evidence="5 8" id="KW-0378">Hydrolase</keyword>
<evidence type="ECO:0000256" key="2">
    <source>
        <dbReference type="ARBA" id="ARBA00009649"/>
    </source>
</evidence>
<proteinExistence type="inferred from homology"/>
<dbReference type="Pfam" id="PF09379">
    <property type="entry name" value="FERM_N"/>
    <property type="match status" value="1"/>
</dbReference>
<dbReference type="EC" id="3.1.3.48" evidence="8"/>
<keyword evidence="3 8" id="KW-0963">Cytoplasm</keyword>
<dbReference type="PROSITE" id="PS00383">
    <property type="entry name" value="TYR_PHOSPHATASE_1"/>
    <property type="match status" value="1"/>
</dbReference>
<dbReference type="SUPFAM" id="SSF50729">
    <property type="entry name" value="PH domain-like"/>
    <property type="match status" value="1"/>
</dbReference>
<dbReference type="SMART" id="SM01196">
    <property type="entry name" value="FERM_C"/>
    <property type="match status" value="1"/>
</dbReference>
<evidence type="ECO:0000313" key="15">
    <source>
        <dbReference type="Proteomes" id="UP000694568"/>
    </source>
</evidence>
<dbReference type="PROSITE" id="PS50055">
    <property type="entry name" value="TYR_PHOSPHATASE_PTP"/>
    <property type="match status" value="1"/>
</dbReference>
<feature type="region of interest" description="Disordered" evidence="10">
    <location>
        <begin position="379"/>
        <end position="430"/>
    </location>
</feature>
<dbReference type="InterPro" id="IPR000387">
    <property type="entry name" value="Tyr_Pase_dom"/>
</dbReference>
<evidence type="ECO:0000259" key="12">
    <source>
        <dbReference type="PROSITE" id="PS50056"/>
    </source>
</evidence>
<reference evidence="14" key="2">
    <citation type="submission" date="2025-09" db="UniProtKB">
        <authorList>
            <consortium name="Ensembl"/>
        </authorList>
    </citation>
    <scope>IDENTIFICATION</scope>
</reference>
<dbReference type="Gene3D" id="1.20.80.10">
    <property type="match status" value="1"/>
</dbReference>
<dbReference type="FunFam" id="1.20.80.10:FF:000014">
    <property type="entry name" value="Tyrosine-protein phosphatase non-receptor type"/>
    <property type="match status" value="1"/>
</dbReference>
<dbReference type="SUPFAM" id="SSF54236">
    <property type="entry name" value="Ubiquitin-like"/>
    <property type="match status" value="1"/>
</dbReference>
<dbReference type="CDD" id="cd14473">
    <property type="entry name" value="FERM_B-lobe"/>
    <property type="match status" value="1"/>
</dbReference>
<dbReference type="Gene3D" id="3.90.190.10">
    <property type="entry name" value="Protein tyrosine phosphatase superfamily"/>
    <property type="match status" value="1"/>
</dbReference>
<dbReference type="SUPFAM" id="SSF52799">
    <property type="entry name" value="(Phosphotyrosine protein) phosphatases II"/>
    <property type="match status" value="1"/>
</dbReference>
<keyword evidence="6 8" id="KW-0904">Protein phosphatase</keyword>
<dbReference type="FunFam" id="3.10.20.90:FF:000039">
    <property type="entry name" value="Tyrosine-protein phosphatase non-receptor type"/>
    <property type="match status" value="1"/>
</dbReference>
<dbReference type="PROSITE" id="PS50056">
    <property type="entry name" value="TYR_PHOSPHATASE_2"/>
    <property type="match status" value="1"/>
</dbReference>
<dbReference type="CDD" id="cd17192">
    <property type="entry name" value="FERM_F1_PTPN21"/>
    <property type="match status" value="1"/>
</dbReference>
<evidence type="ECO:0000256" key="7">
    <source>
        <dbReference type="ARBA" id="ARBA00023212"/>
    </source>
</evidence>
<dbReference type="GO" id="GO:0005737">
    <property type="term" value="C:cytoplasm"/>
    <property type="evidence" value="ECO:0007669"/>
    <property type="project" value="UniProtKB-UniRule"/>
</dbReference>
<dbReference type="GO" id="GO:0005856">
    <property type="term" value="C:cytoskeleton"/>
    <property type="evidence" value="ECO:0007669"/>
    <property type="project" value="UniProtKB-SubCell"/>
</dbReference>
<dbReference type="InterPro" id="IPR003595">
    <property type="entry name" value="Tyr_Pase_cat"/>
</dbReference>
<dbReference type="PRINTS" id="PR00700">
    <property type="entry name" value="PRTYPHPHTASE"/>
</dbReference>
<dbReference type="PROSITE" id="PS00660">
    <property type="entry name" value="FERM_1"/>
    <property type="match status" value="1"/>
</dbReference>
<dbReference type="SMART" id="SM00295">
    <property type="entry name" value="B41"/>
    <property type="match status" value="1"/>
</dbReference>
<dbReference type="Pfam" id="PF00102">
    <property type="entry name" value="Y_phosphatase"/>
    <property type="match status" value="1"/>
</dbReference>
<feature type="region of interest" description="Disordered" evidence="10">
    <location>
        <begin position="782"/>
        <end position="830"/>
    </location>
</feature>
<evidence type="ECO:0000256" key="4">
    <source>
        <dbReference type="ARBA" id="ARBA00022553"/>
    </source>
</evidence>
<evidence type="ECO:0000256" key="8">
    <source>
        <dbReference type="PIRNR" id="PIRNR000934"/>
    </source>
</evidence>
<dbReference type="AlphaFoldDB" id="A0A8D0D5N3"/>
<evidence type="ECO:0000256" key="1">
    <source>
        <dbReference type="ARBA" id="ARBA00004245"/>
    </source>
</evidence>
<feature type="region of interest" description="Disordered" evidence="10">
    <location>
        <begin position="652"/>
        <end position="673"/>
    </location>
</feature>
<feature type="compositionally biased region" description="Basic residues" evidence="10">
    <location>
        <begin position="795"/>
        <end position="804"/>
    </location>
</feature>
<keyword evidence="15" id="KW-1185">Reference proteome</keyword>
<evidence type="ECO:0000256" key="10">
    <source>
        <dbReference type="SAM" id="MobiDB-lite"/>
    </source>
</evidence>
<dbReference type="InterPro" id="IPR016130">
    <property type="entry name" value="Tyr_Pase_AS"/>
</dbReference>
<dbReference type="Gene3D" id="2.30.29.30">
    <property type="entry name" value="Pleckstrin-homology domain (PH domain)/Phosphotyrosine-binding domain (PTB)"/>
    <property type="match status" value="1"/>
</dbReference>
<sequence>MPLPFGLKLKRTRRYTVSSKSCLVTRIQLLNGEFVEFTLSVESTGQECLEAVAQRLELREITYFSLWYFNKQNQQRWIDLEKPLKKQLDKYGLEPTVYFGVVFYIPSVTQLQQEITRYQYYLQLKKDVLEGRISCSLEQAIRLASLAVQADFGDFNRYDSQEFLQKFALFPIDWIQDERVLEEATQKVALHYQSFRGLSAPEAEMLYMQEVEKMEGYGQESHQAKDNTGTDVSMGSCLDGIFVKHKNGRPLLLFRWNEINNMSHNRSFFVLELANREESVQFQTEDMETSKYVCRMCLARLNVCARVCVRVPCRLPKPQAYMMPPPQMHYNGHFTEPYTSSQDNLYMNSQNGYYYHSQTSLDCSPLEYSSGGRLRNGSVYSAHSTSSLTNPQHYHQPSPMSSNPSITSDITRPDYVPSHRHSALIPPSYRATPDYESVMRQKNRGAGGGMLLSQEHRQSHSMRNLNIGNSYAYSRPDPLVYSQPEIRGEHGGAAQHYHYPFHLGSSFHSPSPYPYPTERRPVVGAVSVPELTNVQLQQAQEYPAPNIMRTHVYRPPPPYPYAHPRPANSTPDLSRHLYVSSSNPDLIITRRVHHSVQTFQEDSLPVAHSLQEVSEPLFSGPPQRHPYHAQKRNSIEVAGLAHSLEGMRVKERTVSSSAAETATPPPALRGGRSQGSQLNVFLERTKTEDRGEDAQYGHKKSLSDATMLVHSSGEEEEFEDDSGRHTPLSQDAIVATPPPAYPIGSSLDPSITSSLAYKVHPLIQEGEPLYLLSDLRQPRIMPSVSEGDLSGQAKQKTKKDFKKRPVSDVPPGKKTVEGLPPPGMKKGARSDVKKMGPLKVAHLNGLSVSRQPMYEEVKDEPERASNDERCKVLEQHMERGELLKEYESIPKRRPAGECTIAQLPESGDKNRFQDVLPYDDTRVELVPTKENNTGYINASHIRVSLGGQEWSYIATQGPLSNTCLDFWQMVWEQGVSIIAMVTAEEESGREKSFRYWPRLGSRHNTVTYGRFKITTRFRTESGCYATTGLKIKHLLTGQERTVWHLQYTDWPDHGCPEEFKGFLTYLEEIQSVRRHTNSISDPKNTNLPVLVHCSAGVGRTGVVILSEIMIACLEHNEMLDVPKFLSKLRSQRMMMVQTLSQYTFIYKVIIQHLRNSRLI</sequence>
<feature type="domain" description="Tyrosine-protein phosphatase" evidence="11">
    <location>
        <begin position="882"/>
        <end position="1152"/>
    </location>
</feature>
<dbReference type="PANTHER" id="PTHR45706:SF3">
    <property type="entry name" value="TYROSINE-PROTEIN PHOSPHATASE NON-RECEPTOR TYPE 21"/>
    <property type="match status" value="1"/>
</dbReference>